<dbReference type="CDD" id="cd00055">
    <property type="entry name" value="EGF_Lam"/>
    <property type="match status" value="20"/>
</dbReference>
<dbReference type="Pfam" id="PF24973">
    <property type="entry name" value="EGF_LMN_ATRN"/>
    <property type="match status" value="2"/>
</dbReference>
<feature type="disulfide bond" evidence="13">
    <location>
        <begin position="1576"/>
        <end position="1585"/>
    </location>
</feature>
<dbReference type="Pfam" id="PF00053">
    <property type="entry name" value="EGF_laminin"/>
    <property type="match status" value="19"/>
</dbReference>
<evidence type="ECO:0000256" key="9">
    <source>
        <dbReference type="ARBA" id="ARBA00023157"/>
    </source>
</evidence>
<feature type="domain" description="Laminin EGF-like" evidence="16">
    <location>
        <begin position="457"/>
        <end position="501"/>
    </location>
</feature>
<name>A0A8J6HHA1_TENMO</name>
<feature type="domain" description="Laminin EGF-like" evidence="16">
    <location>
        <begin position="1555"/>
        <end position="1605"/>
    </location>
</feature>
<dbReference type="SMART" id="SM00181">
    <property type="entry name" value="EGF"/>
    <property type="match status" value="11"/>
</dbReference>
<keyword evidence="15" id="KW-0472">Membrane</keyword>
<comment type="subcellular location">
    <subcellularLocation>
        <location evidence="1">Secreted</location>
        <location evidence="1">Extracellular space</location>
        <location evidence="1">Extracellular matrix</location>
        <location evidence="1">Basement membrane</location>
    </subcellularLocation>
</comment>
<dbReference type="Gene3D" id="2.60.120.260">
    <property type="entry name" value="Galactose-binding domain-like"/>
    <property type="match status" value="1"/>
</dbReference>
<dbReference type="GO" id="GO:0005102">
    <property type="term" value="F:signaling receptor binding"/>
    <property type="evidence" value="ECO:0007669"/>
    <property type="project" value="InterPro"/>
</dbReference>
<dbReference type="GO" id="GO:0030334">
    <property type="term" value="P:regulation of cell migration"/>
    <property type="evidence" value="ECO:0007669"/>
    <property type="project" value="InterPro"/>
</dbReference>
<feature type="disulfide bond" evidence="13">
    <location>
        <begin position="477"/>
        <end position="486"/>
    </location>
</feature>
<dbReference type="SUPFAM" id="SSF57196">
    <property type="entry name" value="EGF/Laminin"/>
    <property type="match status" value="21"/>
</dbReference>
<keyword evidence="15" id="KW-0812">Transmembrane</keyword>
<dbReference type="PANTHER" id="PTHR10574:SF406">
    <property type="entry name" value="LAMININ SUBUNIT ALPHA 5"/>
    <property type="match status" value="1"/>
</dbReference>
<dbReference type="Proteomes" id="UP000719412">
    <property type="component" value="Unassembled WGS sequence"/>
</dbReference>
<keyword evidence="3" id="KW-0272">Extracellular matrix</keyword>
<dbReference type="InterPro" id="IPR056863">
    <property type="entry name" value="LMN_ATRN_NET-like_EGF"/>
</dbReference>
<feature type="domain" description="Laminin EGF-like" evidence="16">
    <location>
        <begin position="640"/>
        <end position="684"/>
    </location>
</feature>
<feature type="disulfide bond" evidence="13">
    <location>
        <begin position="640"/>
        <end position="652"/>
    </location>
</feature>
<dbReference type="PROSITE" id="PS51117">
    <property type="entry name" value="LAMININ_NTER"/>
    <property type="match status" value="1"/>
</dbReference>
<dbReference type="Gene3D" id="2.10.25.10">
    <property type="entry name" value="Laminin"/>
    <property type="match status" value="19"/>
</dbReference>
<feature type="domain" description="Laminin EGF-like" evidence="16">
    <location>
        <begin position="548"/>
        <end position="593"/>
    </location>
</feature>
<keyword evidence="4" id="KW-0732">Signal</keyword>
<feature type="disulfide bond" evidence="13">
    <location>
        <begin position="2029"/>
        <end position="2038"/>
    </location>
</feature>
<feature type="disulfide bond" evidence="13">
    <location>
        <begin position="1981"/>
        <end position="1990"/>
    </location>
</feature>
<dbReference type="GO" id="GO:0009888">
    <property type="term" value="P:tissue development"/>
    <property type="evidence" value="ECO:0007669"/>
    <property type="project" value="TreeGrafter"/>
</dbReference>
<feature type="disulfide bond" evidence="13">
    <location>
        <begin position="548"/>
        <end position="560"/>
    </location>
</feature>
<evidence type="ECO:0000259" key="17">
    <source>
        <dbReference type="PROSITE" id="PS51115"/>
    </source>
</evidence>
<feature type="domain" description="Laminin EGF-like" evidence="16">
    <location>
        <begin position="1417"/>
        <end position="1462"/>
    </location>
</feature>
<feature type="domain" description="Laminin EGF-like" evidence="16">
    <location>
        <begin position="685"/>
        <end position="729"/>
    </location>
</feature>
<comment type="subunit">
    <text evidence="12">Laminin is a complex glycoprotein, consisting of three different polypeptide chains (alpha, beta, gamma), which are bound to each other by disulfide bonds into a cross-shaped molecule comprising one long and three short arms with globules at each end.</text>
</comment>
<dbReference type="InterPro" id="IPR000034">
    <property type="entry name" value="Laminin_IV"/>
</dbReference>
<dbReference type="PROSITE" id="PS50027">
    <property type="entry name" value="EGF_LAM_2"/>
    <property type="match status" value="13"/>
</dbReference>
<keyword evidence="2" id="KW-0964">Secreted</keyword>
<feature type="disulfide bond" evidence="13">
    <location>
        <begin position="1993"/>
        <end position="2007"/>
    </location>
</feature>
<feature type="disulfide bond" evidence="13">
    <location>
        <begin position="596"/>
        <end position="613"/>
    </location>
</feature>
<dbReference type="Pfam" id="PF00052">
    <property type="entry name" value="Laminin_B"/>
    <property type="match status" value="1"/>
</dbReference>
<feature type="disulfide bond" evidence="13">
    <location>
        <begin position="1868"/>
        <end position="1877"/>
    </location>
</feature>
<evidence type="ECO:0000256" key="15">
    <source>
        <dbReference type="SAM" id="Phobius"/>
    </source>
</evidence>
<dbReference type="Pfam" id="PF00055">
    <property type="entry name" value="Laminin_N"/>
    <property type="match status" value="1"/>
</dbReference>
<feature type="domain" description="Laminin N-terminal" evidence="18">
    <location>
        <begin position="76"/>
        <end position="327"/>
    </location>
</feature>
<dbReference type="FunFam" id="2.10.25.10:FF:000189">
    <property type="entry name" value="Laminin subunit alpha 2"/>
    <property type="match status" value="1"/>
</dbReference>
<evidence type="ECO:0000256" key="7">
    <source>
        <dbReference type="ARBA" id="ARBA00022889"/>
    </source>
</evidence>
<dbReference type="FunFam" id="2.10.25.10:FF:000034">
    <property type="entry name" value="Laminin subunit alpha 3"/>
    <property type="match status" value="1"/>
</dbReference>
<feature type="disulfide bond" evidence="13">
    <location>
        <begin position="1419"/>
        <end position="1436"/>
    </location>
</feature>
<dbReference type="GO" id="GO:0005604">
    <property type="term" value="C:basement membrane"/>
    <property type="evidence" value="ECO:0007669"/>
    <property type="project" value="UniProtKB-SubCell"/>
</dbReference>
<feature type="transmembrane region" description="Helical" evidence="15">
    <location>
        <begin position="52"/>
        <end position="72"/>
    </location>
</feature>
<feature type="disulfide bond" evidence="13">
    <location>
        <begin position="1555"/>
        <end position="1567"/>
    </location>
</feature>
<dbReference type="Gene3D" id="2.170.300.10">
    <property type="entry name" value="Tie2 ligand-binding domain superfamily"/>
    <property type="match status" value="1"/>
</dbReference>
<feature type="domain" description="Laminin EGF-like" evidence="16">
    <location>
        <begin position="1463"/>
        <end position="1507"/>
    </location>
</feature>
<keyword evidence="9 13" id="KW-1015">Disulfide bond</keyword>
<feature type="domain" description="Laminin IV type A" evidence="17">
    <location>
        <begin position="1626"/>
        <end position="1815"/>
    </location>
</feature>
<dbReference type="FunFam" id="2.60.120.260:FF:000092">
    <property type="entry name" value="Laminin subunit alpha-3"/>
    <property type="match status" value="1"/>
</dbReference>
<evidence type="ECO:0000256" key="8">
    <source>
        <dbReference type="ARBA" id="ARBA00023054"/>
    </source>
</evidence>
<evidence type="ECO:0000259" key="18">
    <source>
        <dbReference type="PROSITE" id="PS51117"/>
    </source>
</evidence>
<evidence type="ECO:0000256" key="5">
    <source>
        <dbReference type="ARBA" id="ARBA00022737"/>
    </source>
</evidence>
<dbReference type="FunFam" id="2.10.25.10:FF:000074">
    <property type="entry name" value="Laminin subunit alpha"/>
    <property type="match status" value="1"/>
</dbReference>
<feature type="disulfide bond" evidence="13">
    <location>
        <begin position="2077"/>
        <end position="2086"/>
    </location>
</feature>
<keyword evidence="20" id="KW-1185">Reference proteome</keyword>
<keyword evidence="5" id="KW-0677">Repeat</keyword>
<reference evidence="19" key="1">
    <citation type="journal article" date="2020" name="J Insects Food Feed">
        <title>The yellow mealworm (Tenebrio molitor) genome: a resource for the emerging insects as food and feed industry.</title>
        <authorList>
            <person name="Eriksson T."/>
            <person name="Andere A."/>
            <person name="Kelstrup H."/>
            <person name="Emery V."/>
            <person name="Picard C."/>
        </authorList>
    </citation>
    <scope>NUCLEOTIDE SEQUENCE</scope>
    <source>
        <strain evidence="19">Stoneville</strain>
        <tissue evidence="19">Whole head</tissue>
    </source>
</reference>
<dbReference type="GO" id="GO:0030054">
    <property type="term" value="C:cell junction"/>
    <property type="evidence" value="ECO:0007669"/>
    <property type="project" value="UniProtKB-ARBA"/>
</dbReference>
<dbReference type="SMART" id="SM00180">
    <property type="entry name" value="EGF_Lam"/>
    <property type="match status" value="22"/>
</dbReference>
<keyword evidence="7" id="KW-0130">Cell adhesion</keyword>
<dbReference type="GO" id="GO:0030155">
    <property type="term" value="P:regulation of cell adhesion"/>
    <property type="evidence" value="ECO:0007669"/>
    <property type="project" value="InterPro"/>
</dbReference>
<dbReference type="InterPro" id="IPR009254">
    <property type="entry name" value="Laminin_aI"/>
</dbReference>
<dbReference type="Pfam" id="PF06008">
    <property type="entry name" value="Laminin_I"/>
    <property type="match status" value="1"/>
</dbReference>
<dbReference type="InterPro" id="IPR000742">
    <property type="entry name" value="EGF"/>
</dbReference>
<evidence type="ECO:0008006" key="21">
    <source>
        <dbReference type="Google" id="ProtNLM"/>
    </source>
</evidence>
<evidence type="ECO:0000256" key="14">
    <source>
        <dbReference type="SAM" id="Coils"/>
    </source>
</evidence>
<dbReference type="PRINTS" id="PR00011">
    <property type="entry name" value="EGFLAMININ"/>
</dbReference>
<evidence type="ECO:0000256" key="10">
    <source>
        <dbReference type="ARBA" id="ARBA00023180"/>
    </source>
</evidence>
<dbReference type="CDD" id="cd02795">
    <property type="entry name" value="CBM6-CBM35-CBM36_like"/>
    <property type="match status" value="1"/>
</dbReference>
<feature type="disulfide bond" evidence="13">
    <location>
        <begin position="1530"/>
        <end position="1539"/>
    </location>
</feature>
<dbReference type="FunFam" id="2.10.25.10:FF:000407">
    <property type="entry name" value="Laminin subunit alpha-3"/>
    <property type="match status" value="1"/>
</dbReference>
<comment type="caution">
    <text evidence="19">The sequence shown here is derived from an EMBL/GenBank/DDBJ whole genome shotgun (WGS) entry which is preliminary data.</text>
</comment>
<dbReference type="GO" id="GO:0031175">
    <property type="term" value="P:neuron projection development"/>
    <property type="evidence" value="ECO:0007669"/>
    <property type="project" value="UniProtKB-ARBA"/>
</dbReference>
<evidence type="ECO:0000256" key="1">
    <source>
        <dbReference type="ARBA" id="ARBA00004302"/>
    </source>
</evidence>
<keyword evidence="15" id="KW-1133">Transmembrane helix</keyword>
<dbReference type="PROSITE" id="PS01248">
    <property type="entry name" value="EGF_LAM_1"/>
    <property type="match status" value="6"/>
</dbReference>
<feature type="domain" description="Laminin EGF-like" evidence="16">
    <location>
        <begin position="2010"/>
        <end position="2056"/>
    </location>
</feature>
<feature type="disulfide bond" evidence="13">
    <location>
        <begin position="1480"/>
        <end position="1489"/>
    </location>
</feature>
<feature type="domain" description="Laminin EGF-like" evidence="16">
    <location>
        <begin position="1957"/>
        <end position="2009"/>
    </location>
</feature>
<protein>
    <recommendedName>
        <fullName evidence="21">Laminin subunit alpha</fullName>
    </recommendedName>
</protein>
<evidence type="ECO:0000256" key="6">
    <source>
        <dbReference type="ARBA" id="ARBA00022869"/>
    </source>
</evidence>
<evidence type="ECO:0000256" key="4">
    <source>
        <dbReference type="ARBA" id="ARBA00022729"/>
    </source>
</evidence>
<feature type="domain" description="Laminin EGF-like" evidence="16">
    <location>
        <begin position="594"/>
        <end position="639"/>
    </location>
</feature>
<feature type="disulfide bond" evidence="13">
    <location>
        <begin position="594"/>
        <end position="606"/>
    </location>
</feature>
<feature type="coiled-coil region" evidence="14">
    <location>
        <begin position="2214"/>
        <end position="2269"/>
    </location>
</feature>
<proteinExistence type="predicted"/>
<feature type="disulfide bond" evidence="13">
    <location>
        <begin position="660"/>
        <end position="669"/>
    </location>
</feature>
<dbReference type="EMBL" id="JABDTM020023983">
    <property type="protein sequence ID" value="KAH0814741.1"/>
    <property type="molecule type" value="Genomic_DNA"/>
</dbReference>
<feature type="disulfide bond" evidence="13">
    <location>
        <begin position="569"/>
        <end position="578"/>
    </location>
</feature>
<evidence type="ECO:0000256" key="3">
    <source>
        <dbReference type="ARBA" id="ARBA00022530"/>
    </source>
</evidence>
<feature type="disulfide bond" evidence="13">
    <location>
        <begin position="1417"/>
        <end position="1429"/>
    </location>
</feature>
<dbReference type="FunFam" id="2.10.25.10:FF:000069">
    <property type="entry name" value="Laminin subunit alpha 1"/>
    <property type="match status" value="1"/>
</dbReference>
<evidence type="ECO:0000259" key="16">
    <source>
        <dbReference type="PROSITE" id="PS50027"/>
    </source>
</evidence>
<keyword evidence="11 13" id="KW-0424">Laminin EGF-like domain</keyword>
<dbReference type="InterPro" id="IPR002049">
    <property type="entry name" value="LE_dom"/>
</dbReference>
<feature type="disulfide bond" evidence="13">
    <location>
        <begin position="1557"/>
        <end position="1574"/>
    </location>
</feature>
<feature type="disulfide bond" evidence="13">
    <location>
        <begin position="1438"/>
        <end position="1447"/>
    </location>
</feature>
<feature type="disulfide bond" evidence="13">
    <location>
        <begin position="615"/>
        <end position="624"/>
    </location>
</feature>
<dbReference type="FunFam" id="2.10.25.10:FF:000209">
    <property type="entry name" value="Laminin subunit alpha 5"/>
    <property type="match status" value="2"/>
</dbReference>
<feature type="disulfide bond" evidence="13">
    <location>
        <begin position="685"/>
        <end position="697"/>
    </location>
</feature>
<dbReference type="InterPro" id="IPR008211">
    <property type="entry name" value="Laminin_N"/>
</dbReference>
<dbReference type="GO" id="GO:0034446">
    <property type="term" value="P:substrate adhesion-dependent cell spreading"/>
    <property type="evidence" value="ECO:0007669"/>
    <property type="project" value="UniProtKB-ARBA"/>
</dbReference>
<evidence type="ECO:0000256" key="13">
    <source>
        <dbReference type="PROSITE-ProRule" id="PRU00460"/>
    </source>
</evidence>
<evidence type="ECO:0000313" key="19">
    <source>
        <dbReference type="EMBL" id="KAH0814741.1"/>
    </source>
</evidence>
<keyword evidence="10" id="KW-0325">Glycoprotein</keyword>
<feature type="disulfide bond" evidence="13">
    <location>
        <begin position="550"/>
        <end position="567"/>
    </location>
</feature>
<dbReference type="GO" id="GO:0016477">
    <property type="term" value="P:cell migration"/>
    <property type="evidence" value="ECO:0007669"/>
    <property type="project" value="UniProtKB-ARBA"/>
</dbReference>
<dbReference type="GO" id="GO:0045995">
    <property type="term" value="P:regulation of embryonic development"/>
    <property type="evidence" value="ECO:0007669"/>
    <property type="project" value="InterPro"/>
</dbReference>
<dbReference type="PANTHER" id="PTHR10574">
    <property type="entry name" value="NETRIN/LAMININ-RELATED"/>
    <property type="match status" value="1"/>
</dbReference>
<feature type="coiled-coil region" evidence="14">
    <location>
        <begin position="2338"/>
        <end position="2365"/>
    </location>
</feature>
<reference evidence="19" key="2">
    <citation type="submission" date="2021-08" db="EMBL/GenBank/DDBJ databases">
        <authorList>
            <person name="Eriksson T."/>
        </authorList>
    </citation>
    <scope>NUCLEOTIDE SEQUENCE</scope>
    <source>
        <strain evidence="19">Stoneville</strain>
        <tissue evidence="19">Whole head</tissue>
    </source>
</reference>
<evidence type="ECO:0000256" key="12">
    <source>
        <dbReference type="ARBA" id="ARBA00065619"/>
    </source>
</evidence>
<keyword evidence="8 14" id="KW-0175">Coiled coil</keyword>
<feature type="domain" description="Laminin EGF-like" evidence="16">
    <location>
        <begin position="1508"/>
        <end position="1554"/>
    </location>
</feature>
<evidence type="ECO:0000313" key="20">
    <source>
        <dbReference type="Proteomes" id="UP000719412"/>
    </source>
</evidence>
<dbReference type="FunFam" id="2.10.25.10:FF:000051">
    <property type="entry name" value="Laminin subunit alpha 4"/>
    <property type="match status" value="1"/>
</dbReference>
<dbReference type="FunFam" id="2.10.25.10:FF:000090">
    <property type="entry name" value="laminin subunit alpha"/>
    <property type="match status" value="1"/>
</dbReference>
<feature type="domain" description="Laminin EGF-like" evidence="16">
    <location>
        <begin position="2057"/>
        <end position="2103"/>
    </location>
</feature>
<dbReference type="FunFam" id="2.10.25.10:FF:000033">
    <property type="entry name" value="Laminin subunit alpha 2"/>
    <property type="match status" value="1"/>
</dbReference>
<dbReference type="FunFam" id="2.10.25.10:FF:000106">
    <property type="entry name" value="Heparan sulfate proteoglycan 2"/>
    <property type="match status" value="1"/>
</dbReference>
<feature type="disulfide bond" evidence="13">
    <location>
        <begin position="705"/>
        <end position="714"/>
    </location>
</feature>
<gene>
    <name evidence="19" type="ORF">GEV33_008053</name>
</gene>
<comment type="caution">
    <text evidence="13">Lacks conserved residue(s) required for the propagation of feature annotation.</text>
</comment>
<dbReference type="GO" id="GO:0009887">
    <property type="term" value="P:animal organ morphogenesis"/>
    <property type="evidence" value="ECO:0007669"/>
    <property type="project" value="TreeGrafter"/>
</dbReference>
<dbReference type="PROSITE" id="PS51115">
    <property type="entry name" value="LAMININ_IVA"/>
    <property type="match status" value="1"/>
</dbReference>
<dbReference type="SMART" id="SM00136">
    <property type="entry name" value="LamNT"/>
    <property type="match status" value="1"/>
</dbReference>
<dbReference type="FunFam" id="2.10.25.10:FF:000083">
    <property type="entry name" value="Laminin subunit alpha"/>
    <property type="match status" value="1"/>
</dbReference>
<sequence length="2384" mass="264969">MSPRSAKRESRVVEFMNGRDKHVRQRRIRSILSSGNYECTLPRQNHRAVTSVAMFVVSAWTGLLAVLVLRTIDTVQGETLTPPYFNLAEGRKTTATATCGVDTEGPELYCKLVGANAENDLNVNVIQGQFCDVCDPTRPDKMHPPEFAVDGMETWWQSPPLSRGMKYNEVNLTIDLGQEFHVAYVFIRMGNSPRPGLWVLEKSADYGKTYTPWQYFSDSPDDCETYFGRESLHPITRDDSVICTTEYSKIVPLEGGEIPISLLNNRPSANHYFNSTVLQEWTRATNVRLRLLRTKNLLGHLMSVARQDPTVTRRYFYSIKDISIGGRCMCNGHADTCDIQDSQDPSVLLCRCQHNTCGAKCDSCCPGFEQKKWQQSKINHPFVCEPCNCFQHSNECVYDEEVDRKRMSLDIHGRFDGGGVCQNCQHNTEGINCNKCKPTFYRPYNKSWNETDVCQPCSCNHFFSTGNCAEGSGLCECRKEFTPPHCDSCSFGYYGYPDCRPCECFLNGTKDLQCEALNGQCPCLYNFGGQYCRECASGFFSYPDCKQCECNPEGSVTQTCEQETGNCTCKNNFGGKHCDECQAGYYNYPSCSYCNCDIKGTKEGICDKETGQCTCKEGYGGDRCDLCLTGYYGYPDCKPCNCSKGGSLGSSCGPTGKCSCLVNFAGKTCDQCSPGYYKYPECLSCECNSQGSNGISCDGEGKCECHYNFAGQQCDVCKEGFYNFPACEDCNCHPAGVVPRFAGCGSVPAGELCQCKERVEGRICNKCRPLYWNLNPNNPEGCEECKCNVPGVVGGIAVCDSDNGECVCKSLVVARDCSECADGTYNLQENNLFGCSDCDCDVGGSVNNICDKSSGQCLCQARVTGRTCKEPLQAHYFPTLYQYQYEAEDGHTPANTVVRHANDEKAFPRYSWKGYAVFSLLQNVILQDIHIYKPSLYRMVLRFVNNNPDTVIGTIKITPDNPSDNEQEFQVQFKNTSSVPAFVTVSGATGNTPSPFVMNPGRWQISIKVDENLLLDYFVLLPEDFYLAAILNKKVEKPCTIDEKGLCRDYTYLNLTQFSTTYGVGGYIQTGRKLDKLREYFQDTEHLSKINVANRVPLLNLAQPVLSFNITVNKPGQYVVVINYVTPKDDKRTHKVDAVVQSGRHTTNGKAMLYLCPYSTLCRQIITTPEGIVAVQQVDGNEIKIDLHSYNANVGVHSIVAIPYEDWSLDYIKPKSVCVRKDLMCIPASFRNPPETKKIQFEENNAPLAVTLLNTTYMWLNPNYNTLDLKGKVPSPGYYSFVVHYYQPNFQDFDVTVLMQNGQFYEATLPVHYCPSRSGCRAIITQSDGNTKFVLTENFMLTLKEPGNKNVYLDYLLVIPSDFYDDRYLEEEDVDRTGEFISTCGSNHFNINTTEEGFCRDSVFSITAGHNSGALPCQCDYDGSLSFECDKFGGQCKCKPNIIGRKCEACKTGYFGFPDCKPCNCPSIAYCEPTTGQCICPPHVTGERCDQCEPLTYGFDPIIGCEECKCNILGIDGSEQCDLFNGSCSCKQNIVGRQCDKCLAGHYAFPYCEYCSCDTRGTRTDICDQATAECFCKKNVVGPTCEICREGTFNLQEANQDGCTECFCFGKTTRCSSSKLVKVSLMKMSDWALVGLNASTKLEIYPLNLTVQAAEENTIGAVFESADINNITVYFTAPNEYIGRKLTAYGGFLNYTIYYTIIPGQGSAVSEPDVILEGKKTYLTYSSYEQPTSSVEYSASVQLVEENFELPTGMPARRDHIMEVLEDLQGIYIRATYWTASVTTRLSNVIQDDAMPYQLYTGDNRNLAFALTVEECRCPENYQGLSCEECAPGFYRIESGSHGGYCVPCQCHGHATECDVTTGKCLNCTHNTRGDHCELCEVGYHGNALAGTPMDCLICACPLPVASNNFATACDVSSDGEKISCQCVEGYFGARCHSCAAGYYGRPEILGETCKPCQCSGNINPEDPRSCDTVSGKCLRCLNNTFGEACSLCAPGYFGDAINLKDCQSCICDKLGTDHCNSYSGECVCKPNVIGEKCDRCEDRHYGFQTGAGCVPCDCAEASDSERCDDVTGQCRCKPGVSGRSCDRCSGGYWNYTAEGCVSCGCKTEYSLGFGCNAETGQCECLQGVVGEKCDQCPARWVFVPDYGCHQCDSCTHALLDTTDELQDLIDPIILEFDSANSGHFTRRKLENMRELLKELKPKFDEVDPKQISLDLYIEELETLEQDSKNLNRKANYSLENSDSLKTNAVDLKEKAEVLLNDVEDAEDASFRVIEGIKRIISQLKDITPEVKLAEKDGQEILDAIKQYNLTGRENAANSEMEKVTLLLTNVTNFKIPVDYLEERTETLKNNVKNFNDKLDDLYNQTQYSLNKANEAQRIIDKSG</sequence>
<evidence type="ECO:0000256" key="11">
    <source>
        <dbReference type="ARBA" id="ARBA00023292"/>
    </source>
</evidence>
<feature type="domain" description="Laminin EGF-like" evidence="16">
    <location>
        <begin position="1849"/>
        <end position="1898"/>
    </location>
</feature>
<dbReference type="FunFam" id="2.10.25.10:FF:000011">
    <property type="entry name" value="Cadherin EGF LAG seven-pass G-type receptor"/>
    <property type="match status" value="1"/>
</dbReference>
<organism evidence="19 20">
    <name type="scientific">Tenebrio molitor</name>
    <name type="common">Yellow mealworm beetle</name>
    <dbReference type="NCBI Taxonomy" id="7067"/>
    <lineage>
        <taxon>Eukaryota</taxon>
        <taxon>Metazoa</taxon>
        <taxon>Ecdysozoa</taxon>
        <taxon>Arthropoda</taxon>
        <taxon>Hexapoda</taxon>
        <taxon>Insecta</taxon>
        <taxon>Pterygota</taxon>
        <taxon>Neoptera</taxon>
        <taxon>Endopterygota</taxon>
        <taxon>Coleoptera</taxon>
        <taxon>Polyphaga</taxon>
        <taxon>Cucujiformia</taxon>
        <taxon>Tenebrionidae</taxon>
        <taxon>Tenebrio</taxon>
    </lineage>
</organism>
<dbReference type="SMART" id="SM00281">
    <property type="entry name" value="LamB"/>
    <property type="match status" value="1"/>
</dbReference>
<dbReference type="FunFam" id="2.10.25.10:FF:000388">
    <property type="entry name" value="Laminin subunit alpha"/>
    <property type="match status" value="1"/>
</dbReference>
<evidence type="ECO:0000256" key="2">
    <source>
        <dbReference type="ARBA" id="ARBA00022525"/>
    </source>
</evidence>
<keyword evidence="6" id="KW-0084">Basement membrane</keyword>
<accession>A0A8J6HHA1</accession>
<dbReference type="InterPro" id="IPR050440">
    <property type="entry name" value="Laminin/Netrin_ECM"/>
</dbReference>